<evidence type="ECO:0000256" key="4">
    <source>
        <dbReference type="ARBA" id="ARBA00022833"/>
    </source>
</evidence>
<name>A0ABV9PZ88_9BACL</name>
<dbReference type="InterPro" id="IPR013647">
    <property type="entry name" value="OligopepF_N_dom"/>
</dbReference>
<dbReference type="NCBIfam" id="TIGR02290">
    <property type="entry name" value="M3_fam_3"/>
    <property type="match status" value="1"/>
</dbReference>
<sequence length="596" mass="68502">MKKQLSQTWDLDVFFPGGSESKEFASFLDLLEQDIQQLNSQIQEMAIPHSNEEAETLLRPIYLIQNIESRLRESMSFTECLTSQNVKDNKAKLLYGRVVQLHSAYASAMIGFEKLILQIPEDVWEAFLVTEKIQPVAFPLNERRQQALEKLPPEMEVLANDFAVDGYHAWGDLYSKVVGRITIPFEKDGEVMELSVGQASNMMNDPDRSVRSAVFAKWEEEWANNAELCAHALNHLGGFRLNLYRHRGWESVLKEPLDINRMTEKTLQAMWNVIEENKGLLVQYLNRKAKLLGIEKLTWHDVHAPIGEVAKKIPYEEAASLIVEQFARLSPKMARFSERAFEESWIEAEDRPGKRPGGFCTSFTESKQTRIFMTYAGTSDNVSTLAHELGHGFHQHVMDDMPQLVQNYAMNVAETASTFAELVVADASVKNAQSDQERIVLLDEKAQNAVAFLINIHARFLFETEFYERRKKGLVSVEELNQLMENAQRRAYRDTLDTYHPHFWTSKLHFYITEVPFYNFPYTFGYLFSYGVYARALSEGPAFEEKYVNLLRDTGRMTVEDLAQKHLGVDLTQADFWQSAVNLALADVEEFLRLTE</sequence>
<evidence type="ECO:0000259" key="8">
    <source>
        <dbReference type="Pfam" id="PF08439"/>
    </source>
</evidence>
<keyword evidence="1 6" id="KW-0645">Protease</keyword>
<evidence type="ECO:0000259" key="7">
    <source>
        <dbReference type="Pfam" id="PF01432"/>
    </source>
</evidence>
<feature type="domain" description="Oligopeptidase F N-terminal" evidence="8">
    <location>
        <begin position="116"/>
        <end position="181"/>
    </location>
</feature>
<reference evidence="10" key="1">
    <citation type="journal article" date="2019" name="Int. J. Syst. Evol. Microbiol.">
        <title>The Global Catalogue of Microorganisms (GCM) 10K type strain sequencing project: providing services to taxonomists for standard genome sequencing and annotation.</title>
        <authorList>
            <consortium name="The Broad Institute Genomics Platform"/>
            <consortium name="The Broad Institute Genome Sequencing Center for Infectious Disease"/>
            <person name="Wu L."/>
            <person name="Ma J."/>
        </authorList>
    </citation>
    <scope>NUCLEOTIDE SEQUENCE [LARGE SCALE GENOMIC DNA]</scope>
    <source>
        <strain evidence="10">WYCCWR 12678</strain>
    </source>
</reference>
<evidence type="ECO:0000256" key="3">
    <source>
        <dbReference type="ARBA" id="ARBA00022801"/>
    </source>
</evidence>
<keyword evidence="3 6" id="KW-0378">Hydrolase</keyword>
<evidence type="ECO:0000256" key="2">
    <source>
        <dbReference type="ARBA" id="ARBA00022723"/>
    </source>
</evidence>
<comment type="cofactor">
    <cofactor evidence="6">
        <name>Zn(2+)</name>
        <dbReference type="ChEBI" id="CHEBI:29105"/>
    </cofactor>
    <text evidence="6">Binds 1 zinc ion.</text>
</comment>
<protein>
    <submittedName>
        <fullName evidence="9">M3 family oligoendopeptidase</fullName>
        <ecNumber evidence="9">3.4.-.-</ecNumber>
    </submittedName>
</protein>
<dbReference type="EC" id="3.4.-.-" evidence="9"/>
<dbReference type="GO" id="GO:0016787">
    <property type="term" value="F:hydrolase activity"/>
    <property type="evidence" value="ECO:0007669"/>
    <property type="project" value="UniProtKB-KW"/>
</dbReference>
<comment type="caution">
    <text evidence="9">The sequence shown here is derived from an EMBL/GenBank/DDBJ whole genome shotgun (WGS) entry which is preliminary data.</text>
</comment>
<dbReference type="Proteomes" id="UP001596002">
    <property type="component" value="Unassembled WGS sequence"/>
</dbReference>
<dbReference type="InterPro" id="IPR011977">
    <property type="entry name" value="Pept_M3B_clade3"/>
</dbReference>
<evidence type="ECO:0000313" key="9">
    <source>
        <dbReference type="EMBL" id="MFC4766277.1"/>
    </source>
</evidence>
<dbReference type="SUPFAM" id="SSF55486">
    <property type="entry name" value="Metalloproteases ('zincins'), catalytic domain"/>
    <property type="match status" value="1"/>
</dbReference>
<dbReference type="InterPro" id="IPR042088">
    <property type="entry name" value="OligoPept_F_C"/>
</dbReference>
<dbReference type="Pfam" id="PF01432">
    <property type="entry name" value="Peptidase_M3"/>
    <property type="match status" value="1"/>
</dbReference>
<dbReference type="InterPro" id="IPR001333">
    <property type="entry name" value="Peptidase_M32_Taq"/>
</dbReference>
<comment type="similarity">
    <text evidence="6">Belongs to the peptidase M3 family.</text>
</comment>
<feature type="domain" description="Peptidase M3A/M3B catalytic" evidence="7">
    <location>
        <begin position="202"/>
        <end position="582"/>
    </location>
</feature>
<proteinExistence type="inferred from homology"/>
<dbReference type="CDD" id="cd09607">
    <property type="entry name" value="M3B_PepF"/>
    <property type="match status" value="1"/>
</dbReference>
<accession>A0ABV9PZ88</accession>
<keyword evidence="5 6" id="KW-0482">Metalloprotease</keyword>
<dbReference type="InterPro" id="IPR001567">
    <property type="entry name" value="Pept_M3A_M3B_dom"/>
</dbReference>
<dbReference type="Pfam" id="PF08439">
    <property type="entry name" value="Peptidase_M3_N"/>
    <property type="match status" value="1"/>
</dbReference>
<dbReference type="RefSeq" id="WP_380024084.1">
    <property type="nucleotide sequence ID" value="NZ_JBHSHC010000014.1"/>
</dbReference>
<dbReference type="EMBL" id="JBHSHC010000014">
    <property type="protein sequence ID" value="MFC4766277.1"/>
    <property type="molecule type" value="Genomic_DNA"/>
</dbReference>
<dbReference type="PANTHER" id="PTHR34217:SF1">
    <property type="entry name" value="CARBOXYPEPTIDASE 1"/>
    <property type="match status" value="1"/>
</dbReference>
<evidence type="ECO:0000256" key="1">
    <source>
        <dbReference type="ARBA" id="ARBA00022670"/>
    </source>
</evidence>
<dbReference type="InterPro" id="IPR034006">
    <property type="entry name" value="M3B_PepF_2"/>
</dbReference>
<keyword evidence="2 6" id="KW-0479">Metal-binding</keyword>
<keyword evidence="4 6" id="KW-0862">Zinc</keyword>
<evidence type="ECO:0000256" key="6">
    <source>
        <dbReference type="RuleBase" id="RU003435"/>
    </source>
</evidence>
<dbReference type="Gene3D" id="1.10.1370.20">
    <property type="entry name" value="Oligoendopeptidase f, C-terminal domain"/>
    <property type="match status" value="1"/>
</dbReference>
<evidence type="ECO:0000313" key="10">
    <source>
        <dbReference type="Proteomes" id="UP001596002"/>
    </source>
</evidence>
<organism evidence="9 10">
    <name type="scientific">Effusibacillus consociatus</name>
    <dbReference type="NCBI Taxonomy" id="1117041"/>
    <lineage>
        <taxon>Bacteria</taxon>
        <taxon>Bacillati</taxon>
        <taxon>Bacillota</taxon>
        <taxon>Bacilli</taxon>
        <taxon>Bacillales</taxon>
        <taxon>Alicyclobacillaceae</taxon>
        <taxon>Effusibacillus</taxon>
    </lineage>
</organism>
<keyword evidence="10" id="KW-1185">Reference proteome</keyword>
<evidence type="ECO:0000256" key="5">
    <source>
        <dbReference type="ARBA" id="ARBA00023049"/>
    </source>
</evidence>
<dbReference type="PANTHER" id="PTHR34217">
    <property type="entry name" value="METAL-DEPENDENT CARBOXYPEPTIDASE"/>
    <property type="match status" value="1"/>
</dbReference>
<dbReference type="Gene3D" id="1.20.140.70">
    <property type="entry name" value="Oligopeptidase f, N-terminal domain"/>
    <property type="match status" value="1"/>
</dbReference>
<gene>
    <name evidence="9" type="ORF">ACFO8Q_02530</name>
</gene>